<dbReference type="RefSeq" id="WP_161763896.1">
    <property type="nucleotide sequence ID" value="NZ_JAAATX020000015.1"/>
</dbReference>
<dbReference type="Proteomes" id="UP000731907">
    <property type="component" value="Unassembled WGS sequence"/>
</dbReference>
<evidence type="ECO:0000313" key="4">
    <source>
        <dbReference type="Proteomes" id="UP000731907"/>
    </source>
</evidence>
<sequence>MEKLGPITPPHATPATGRVIPVGTGWVMEPLEPGFLLKALATGAQIRITTDEAQALRDGQTTAQDLAARHGLTQPPHPSGAAVTVAFSDKAKRLAGTRPAGGPPAPTGGPTEPARGIPLPSPLTTAAILAAIAILALALAI</sequence>
<organism evidence="3 4">
    <name type="scientific">Paragemmobacter amnigenus</name>
    <dbReference type="NCBI Taxonomy" id="2852097"/>
    <lineage>
        <taxon>Bacteria</taxon>
        <taxon>Pseudomonadati</taxon>
        <taxon>Pseudomonadota</taxon>
        <taxon>Alphaproteobacteria</taxon>
        <taxon>Rhodobacterales</taxon>
        <taxon>Paracoccaceae</taxon>
        <taxon>Paragemmobacter</taxon>
    </lineage>
</organism>
<feature type="region of interest" description="Disordered" evidence="1">
    <location>
        <begin position="92"/>
        <end position="118"/>
    </location>
</feature>
<evidence type="ECO:0000256" key="1">
    <source>
        <dbReference type="SAM" id="MobiDB-lite"/>
    </source>
</evidence>
<proteinExistence type="predicted"/>
<feature type="transmembrane region" description="Helical" evidence="2">
    <location>
        <begin position="123"/>
        <end position="140"/>
    </location>
</feature>
<dbReference type="EMBL" id="JAAATX020000015">
    <property type="protein sequence ID" value="MBU9699836.1"/>
    <property type="molecule type" value="Genomic_DNA"/>
</dbReference>
<keyword evidence="2" id="KW-1133">Transmembrane helix</keyword>
<keyword evidence="4" id="KW-1185">Reference proteome</keyword>
<gene>
    <name evidence="3" type="ORF">GU927_018510</name>
</gene>
<protein>
    <submittedName>
        <fullName evidence="3">Uncharacterized protein</fullName>
    </submittedName>
</protein>
<accession>A0ABS6J7W1</accession>
<evidence type="ECO:0000256" key="2">
    <source>
        <dbReference type="SAM" id="Phobius"/>
    </source>
</evidence>
<comment type="caution">
    <text evidence="3">The sequence shown here is derived from an EMBL/GenBank/DDBJ whole genome shotgun (WGS) entry which is preliminary data.</text>
</comment>
<keyword evidence="2" id="KW-0812">Transmembrane</keyword>
<evidence type="ECO:0000313" key="3">
    <source>
        <dbReference type="EMBL" id="MBU9699836.1"/>
    </source>
</evidence>
<keyword evidence="2" id="KW-0472">Membrane</keyword>
<reference evidence="3 4" key="1">
    <citation type="submission" date="2021-06" db="EMBL/GenBank/DDBJ databases">
        <title>Rhodobacteraceae bacterium strain HSP-20.</title>
        <authorList>
            <person name="Chen W.-M."/>
        </authorList>
    </citation>
    <scope>NUCLEOTIDE SEQUENCE [LARGE SCALE GENOMIC DNA]</scope>
    <source>
        <strain evidence="3 4">HSP-20</strain>
    </source>
</reference>
<name>A0ABS6J7W1_9RHOB</name>